<dbReference type="InterPro" id="IPR001173">
    <property type="entry name" value="Glyco_trans_2-like"/>
</dbReference>
<dbReference type="AlphaFoldDB" id="A0A564T3Y7"/>
<reference evidence="2 3" key="1">
    <citation type="submission" date="2019-07" db="EMBL/GenBank/DDBJ databases">
        <authorList>
            <person name="Hibberd C M."/>
            <person name="Gehrig L. J."/>
            <person name="Chang H.-W."/>
            <person name="Venkatesh S."/>
        </authorList>
    </citation>
    <scope>NUCLEOTIDE SEQUENCE [LARGE SCALE GENOMIC DNA]</scope>
    <source>
        <strain evidence="2">Faecalibacterium_prausnitzii_JG_BgPS064</strain>
    </source>
</reference>
<evidence type="ECO:0000259" key="1">
    <source>
        <dbReference type="Pfam" id="PF00535"/>
    </source>
</evidence>
<dbReference type="RefSeq" id="WP_158389530.1">
    <property type="nucleotide sequence ID" value="NZ_CABHMY010000089.1"/>
</dbReference>
<dbReference type="Gene3D" id="3.90.550.10">
    <property type="entry name" value="Spore Coat Polysaccharide Biosynthesis Protein SpsA, Chain A"/>
    <property type="match status" value="1"/>
</dbReference>
<organism evidence="2 3">
    <name type="scientific">Faecalibacterium prausnitzii</name>
    <dbReference type="NCBI Taxonomy" id="853"/>
    <lineage>
        <taxon>Bacteria</taxon>
        <taxon>Bacillati</taxon>
        <taxon>Bacillota</taxon>
        <taxon>Clostridia</taxon>
        <taxon>Eubacteriales</taxon>
        <taxon>Oscillospiraceae</taxon>
        <taxon>Faecalibacterium</taxon>
    </lineage>
</organism>
<evidence type="ECO:0000313" key="3">
    <source>
        <dbReference type="Proteomes" id="UP000406184"/>
    </source>
</evidence>
<protein>
    <submittedName>
        <fullName evidence="2">Glycosyl transferase family 2</fullName>
    </submittedName>
</protein>
<dbReference type="CDD" id="cd00761">
    <property type="entry name" value="Glyco_tranf_GTA_type"/>
    <property type="match status" value="1"/>
</dbReference>
<dbReference type="Proteomes" id="UP000406184">
    <property type="component" value="Unassembled WGS sequence"/>
</dbReference>
<dbReference type="GO" id="GO:0016740">
    <property type="term" value="F:transferase activity"/>
    <property type="evidence" value="ECO:0007669"/>
    <property type="project" value="UniProtKB-KW"/>
</dbReference>
<dbReference type="SUPFAM" id="SSF53448">
    <property type="entry name" value="Nucleotide-diphospho-sugar transferases"/>
    <property type="match status" value="1"/>
</dbReference>
<gene>
    <name evidence="2" type="ORF">FPPS064S07_00271</name>
</gene>
<evidence type="ECO:0000313" key="2">
    <source>
        <dbReference type="EMBL" id="VUX02135.1"/>
    </source>
</evidence>
<keyword evidence="2" id="KW-0808">Transferase</keyword>
<proteinExistence type="predicted"/>
<dbReference type="Pfam" id="PF00535">
    <property type="entry name" value="Glycos_transf_2"/>
    <property type="match status" value="1"/>
</dbReference>
<dbReference type="InterPro" id="IPR029044">
    <property type="entry name" value="Nucleotide-diphossugar_trans"/>
</dbReference>
<keyword evidence="3" id="KW-1185">Reference proteome</keyword>
<accession>A0A564T3Y7</accession>
<sequence length="49" mass="5714">MPAVSVIVPVYNIKALLPRCVASLRAQTWQDFEVWLRGGRDRRMQKNSR</sequence>
<name>A0A564T3Y7_9FIRM</name>
<feature type="domain" description="Glycosyltransferase 2-like" evidence="1">
    <location>
        <begin position="5"/>
        <end position="36"/>
    </location>
</feature>
<dbReference type="EMBL" id="CABHMY010000089">
    <property type="protein sequence ID" value="VUX02135.1"/>
    <property type="molecule type" value="Genomic_DNA"/>
</dbReference>